<organism evidence="1 2">
    <name type="scientific">Phyllostomus discolor</name>
    <name type="common">pale spear-nosed bat</name>
    <dbReference type="NCBI Taxonomy" id="89673"/>
    <lineage>
        <taxon>Eukaryota</taxon>
        <taxon>Metazoa</taxon>
        <taxon>Chordata</taxon>
        <taxon>Craniata</taxon>
        <taxon>Vertebrata</taxon>
        <taxon>Euteleostomi</taxon>
        <taxon>Mammalia</taxon>
        <taxon>Eutheria</taxon>
        <taxon>Laurasiatheria</taxon>
        <taxon>Chiroptera</taxon>
        <taxon>Yangochiroptera</taxon>
        <taxon>Phyllostomidae</taxon>
        <taxon>Phyllostominae</taxon>
        <taxon>Phyllostomus</taxon>
    </lineage>
</organism>
<gene>
    <name evidence="1" type="ORF">HJG60_008153</name>
</gene>
<dbReference type="PROSITE" id="PS51257">
    <property type="entry name" value="PROKAR_LIPOPROTEIN"/>
    <property type="match status" value="1"/>
</dbReference>
<dbReference type="AlphaFoldDB" id="A0A834DSG4"/>
<name>A0A834DSG4_9CHIR</name>
<comment type="caution">
    <text evidence="1">The sequence shown here is derived from an EMBL/GenBank/DDBJ whole genome shotgun (WGS) entry which is preliminary data.</text>
</comment>
<dbReference type="Proteomes" id="UP000664940">
    <property type="component" value="Unassembled WGS sequence"/>
</dbReference>
<dbReference type="EMBL" id="JABVXQ010000010">
    <property type="protein sequence ID" value="KAF6088297.1"/>
    <property type="molecule type" value="Genomic_DNA"/>
</dbReference>
<sequence length="182" mass="20596">MIQLARVVGGIHFEIKTSIWNVQGAASCWHSYKKSGFQKRRYVVDSSSTKVVVGRGGARGKGRSPRMGRICLLRLRMKTDLGMRDPPKIHQPPKCLSYPLTTATWRMKLNPVERVDFFDIMQCLGEKKKGGGRYQEKNSSFSQRLAKLFLAFNDTSHHRFMGSFERCKGGAPLLCNPFQVGN</sequence>
<proteinExistence type="predicted"/>
<protein>
    <submittedName>
        <fullName evidence="1">Uncharacterized protein</fullName>
    </submittedName>
</protein>
<evidence type="ECO:0000313" key="1">
    <source>
        <dbReference type="EMBL" id="KAF6088297.1"/>
    </source>
</evidence>
<reference evidence="1 2" key="1">
    <citation type="journal article" date="2020" name="Nature">
        <title>Six reference-quality genomes reveal evolution of bat adaptations.</title>
        <authorList>
            <person name="Jebb D."/>
            <person name="Huang Z."/>
            <person name="Pippel M."/>
            <person name="Hughes G.M."/>
            <person name="Lavrichenko K."/>
            <person name="Devanna P."/>
            <person name="Winkler S."/>
            <person name="Jermiin L.S."/>
            <person name="Skirmuntt E.C."/>
            <person name="Katzourakis A."/>
            <person name="Burkitt-Gray L."/>
            <person name="Ray D.A."/>
            <person name="Sullivan K.A.M."/>
            <person name="Roscito J.G."/>
            <person name="Kirilenko B.M."/>
            <person name="Davalos L.M."/>
            <person name="Corthals A.P."/>
            <person name="Power M.L."/>
            <person name="Jones G."/>
            <person name="Ransome R.D."/>
            <person name="Dechmann D.K.N."/>
            <person name="Locatelli A.G."/>
            <person name="Puechmaille S.J."/>
            <person name="Fedrigo O."/>
            <person name="Jarvis E.D."/>
            <person name="Hiller M."/>
            <person name="Vernes S.C."/>
            <person name="Myers E.W."/>
            <person name="Teeling E.C."/>
        </authorList>
    </citation>
    <scope>NUCLEOTIDE SEQUENCE [LARGE SCALE GENOMIC DNA]</scope>
    <source>
        <strain evidence="1">Bat1K_MPI-CBG_1</strain>
    </source>
</reference>
<accession>A0A834DSG4</accession>
<evidence type="ECO:0000313" key="2">
    <source>
        <dbReference type="Proteomes" id="UP000664940"/>
    </source>
</evidence>